<dbReference type="RefSeq" id="WP_263953965.1">
    <property type="nucleotide sequence ID" value="NZ_JAOYFC010000002.1"/>
</dbReference>
<evidence type="ECO:0000313" key="3">
    <source>
        <dbReference type="Proteomes" id="UP001208041"/>
    </source>
</evidence>
<dbReference type="EMBL" id="JAOYFC010000002">
    <property type="protein sequence ID" value="MCV6825137.1"/>
    <property type="molecule type" value="Genomic_DNA"/>
</dbReference>
<name>A0AAE3J3V0_9RHOB</name>
<evidence type="ECO:0000256" key="1">
    <source>
        <dbReference type="SAM" id="SignalP"/>
    </source>
</evidence>
<keyword evidence="3" id="KW-1185">Reference proteome</keyword>
<protein>
    <recommendedName>
        <fullName evidence="4">DUF2219 family protein</fullName>
    </recommendedName>
</protein>
<organism evidence="2 3">
    <name type="scientific">Halocynthiibacter halioticoli</name>
    <dbReference type="NCBI Taxonomy" id="2986804"/>
    <lineage>
        <taxon>Bacteria</taxon>
        <taxon>Pseudomonadati</taxon>
        <taxon>Pseudomonadota</taxon>
        <taxon>Alphaproteobacteria</taxon>
        <taxon>Rhodobacterales</taxon>
        <taxon>Paracoccaceae</taxon>
        <taxon>Halocynthiibacter</taxon>
    </lineage>
</organism>
<feature type="chain" id="PRO_5042106160" description="DUF2219 family protein" evidence="1">
    <location>
        <begin position="23"/>
        <end position="354"/>
    </location>
</feature>
<gene>
    <name evidence="2" type="ORF">OH136_11285</name>
</gene>
<sequence length="354" mass="39639">MNPKNFLFCVLTLGLFAAPALSSDAVVWPRSDAIIWPLSMISGSEKLAYYSLVKARPKGSEQYLENFMKLDGLAHRKGEPPKKLMTEYTIGPLVGYDNNLNNGIPKSKFSVGDLLFVVDQDSVAKKGITLGVAASAYSRFSIAPKQIATFKVAASYEYAPEHNLDKITINANTCWQAHIARWTWINSCGGYRHLRKKYETGEKFLSTRGSQMFSSAIGHHEASIALERGFREDYSKSKVAFSLLSAVRGVGVIRTGIRWGEHIHQRHTTLNAATFAFTRPIYGKTTSVLLNYSRAGGSSHFGQPRTDDTYTIMLRRPVNERIIASFGYQVTNSNIDLYQDNQILFAINLKSWRF</sequence>
<comment type="caution">
    <text evidence="2">The sequence shown here is derived from an EMBL/GenBank/DDBJ whole genome shotgun (WGS) entry which is preliminary data.</text>
</comment>
<reference evidence="2" key="1">
    <citation type="submission" date="2022-10" db="EMBL/GenBank/DDBJ databases">
        <authorList>
            <person name="Yue Y."/>
        </authorList>
    </citation>
    <scope>NUCLEOTIDE SEQUENCE</scope>
    <source>
        <strain evidence="2">Z654</strain>
    </source>
</reference>
<proteinExistence type="predicted"/>
<evidence type="ECO:0008006" key="4">
    <source>
        <dbReference type="Google" id="ProtNLM"/>
    </source>
</evidence>
<dbReference type="Proteomes" id="UP001208041">
    <property type="component" value="Unassembled WGS sequence"/>
</dbReference>
<accession>A0AAE3J3V0</accession>
<dbReference type="AlphaFoldDB" id="A0AAE3J3V0"/>
<keyword evidence="1" id="KW-0732">Signal</keyword>
<feature type="signal peptide" evidence="1">
    <location>
        <begin position="1"/>
        <end position="22"/>
    </location>
</feature>
<evidence type="ECO:0000313" key="2">
    <source>
        <dbReference type="EMBL" id="MCV6825137.1"/>
    </source>
</evidence>